<dbReference type="SUPFAM" id="SSF52540">
    <property type="entry name" value="P-loop containing nucleoside triphosphate hydrolases"/>
    <property type="match status" value="1"/>
</dbReference>
<feature type="transmembrane region" description="Helical" evidence="10">
    <location>
        <begin position="758"/>
        <end position="778"/>
    </location>
</feature>
<dbReference type="PANTHER" id="PTHR42798">
    <property type="entry name" value="LIPOPROTEIN-RELEASING SYSTEM ATP-BINDING PROTEIN LOLD"/>
    <property type="match status" value="1"/>
</dbReference>
<accession>A0A4R4E809</accession>
<evidence type="ECO:0000256" key="3">
    <source>
        <dbReference type="ARBA" id="ARBA00022475"/>
    </source>
</evidence>
<keyword evidence="6 12" id="KW-0067">ATP-binding</keyword>
<dbReference type="GO" id="GO:0098796">
    <property type="term" value="C:membrane protein complex"/>
    <property type="evidence" value="ECO:0007669"/>
    <property type="project" value="UniProtKB-ARBA"/>
</dbReference>
<keyword evidence="3" id="KW-1003">Cell membrane</keyword>
<dbReference type="GO" id="GO:0022857">
    <property type="term" value="F:transmembrane transporter activity"/>
    <property type="evidence" value="ECO:0007669"/>
    <property type="project" value="UniProtKB-ARBA"/>
</dbReference>
<comment type="similarity">
    <text evidence="9">Belongs to the ABC transporter superfamily. Macrolide exporter (TC 3.A.1.122) family.</text>
</comment>
<dbReference type="InterPro" id="IPR017871">
    <property type="entry name" value="ABC_transporter-like_CS"/>
</dbReference>
<dbReference type="GO" id="GO:0016887">
    <property type="term" value="F:ATP hydrolysis activity"/>
    <property type="evidence" value="ECO:0007669"/>
    <property type="project" value="InterPro"/>
</dbReference>
<evidence type="ECO:0000313" key="12">
    <source>
        <dbReference type="EMBL" id="TCZ75083.1"/>
    </source>
</evidence>
<dbReference type="AlphaFoldDB" id="A0A4R4E809"/>
<dbReference type="PANTHER" id="PTHR42798:SF6">
    <property type="entry name" value="CELL DIVISION ATP-BINDING PROTEIN FTSE"/>
    <property type="match status" value="1"/>
</dbReference>
<dbReference type="OrthoDB" id="2079174at2"/>
<dbReference type="InterPro" id="IPR027417">
    <property type="entry name" value="P-loop_NTPase"/>
</dbReference>
<dbReference type="FunFam" id="3.40.50.300:FF:000032">
    <property type="entry name" value="Export ABC transporter ATP-binding protein"/>
    <property type="match status" value="1"/>
</dbReference>
<dbReference type="InterPro" id="IPR003593">
    <property type="entry name" value="AAA+_ATPase"/>
</dbReference>
<keyword evidence="8 10" id="KW-0472">Membrane</keyword>
<protein>
    <submittedName>
        <fullName evidence="12">ABC transporter ATP-binding protein/permease</fullName>
    </submittedName>
</protein>
<evidence type="ECO:0000256" key="4">
    <source>
        <dbReference type="ARBA" id="ARBA00022692"/>
    </source>
</evidence>
<evidence type="ECO:0000256" key="8">
    <source>
        <dbReference type="ARBA" id="ARBA00023136"/>
    </source>
</evidence>
<evidence type="ECO:0000259" key="11">
    <source>
        <dbReference type="PROSITE" id="PS50893"/>
    </source>
</evidence>
<keyword evidence="5" id="KW-0547">Nucleotide-binding</keyword>
<dbReference type="SMART" id="SM00382">
    <property type="entry name" value="AAA"/>
    <property type="match status" value="1"/>
</dbReference>
<dbReference type="InterPro" id="IPR003838">
    <property type="entry name" value="ABC3_permease_C"/>
</dbReference>
<dbReference type="Pfam" id="PF00005">
    <property type="entry name" value="ABC_tran"/>
    <property type="match status" value="1"/>
</dbReference>
<sequence>MLQLKDITKSYKTGDFTQVALDKVSLNFRESEFVAILGQSGSGKTTLLNVIGGLDQYESGELIINGQSTKHFQDGEWDAYRNNSVGFIFQSYNLISHLSIVDNVEMGMTLSGVSTSEKNKKAMEALEKVGLKDHVHKKPNQLSGGQMQRVAIARALANNPDIILADEPTGALDSETSEQIMDLIKTIAEDKLVIMVTHNPELAERYADRVINFSDGKAVSDSNPLANQKLTSNYKLKKTSMNFLTALKLSGKNIATKKWRTGLTAFASSIGIIGIALILSLSNGFDKQISSYETGALSTFPITISQTAMNVDMTQHSSFGGTELSSYPTEKVLFPYDPTKNSILHNNVLSTDYLDYLGKMDPALIDGISYTRTVNMNMLKLDGDKATTLNKGNISFSAFPSKQGNATGSYIEQYYDLLEGSFPTKMTDLVLIVDEYNRLDNVSLDALGINHDADSIDFADLIGYELKLIKNDDYYVKNGEQFTVNGTASNLIDMYNSDKATTLNIVGVIRAQEESKMSTLPAGIAYSDELSTYFIDDAKNSEIVKAQQEADFNVITGQLLSQDTAGASGMAGMGSGTMPTGGMPSMMAAGSSVAPTKDEMLASLGATEIPSSISLYPVDFAAKESITAYLDEWNTNLDTQDKVVYTDMAAIVTRISGGIMNGITLVLVAFAAISLVVSLIMIGIITYISVMERTKEIGVLRALGARKKDITRVFNAETFIIGTCSGILGIGITYLLTFPVNAVLYNLTDLSNVAQLNPIHALTLGVISVVLTMIGGFIPAKMAAKKDPVTALRSE</sequence>
<gene>
    <name evidence="12" type="ORF">E0485_19030</name>
</gene>
<keyword evidence="2" id="KW-0813">Transport</keyword>
<dbReference type="Proteomes" id="UP000295418">
    <property type="component" value="Unassembled WGS sequence"/>
</dbReference>
<feature type="transmembrane region" description="Helical" evidence="10">
    <location>
        <begin position="663"/>
        <end position="688"/>
    </location>
</feature>
<dbReference type="EMBL" id="SKFG01000023">
    <property type="protein sequence ID" value="TCZ75083.1"/>
    <property type="molecule type" value="Genomic_DNA"/>
</dbReference>
<evidence type="ECO:0000256" key="2">
    <source>
        <dbReference type="ARBA" id="ARBA00022448"/>
    </source>
</evidence>
<dbReference type="Gene3D" id="3.40.50.300">
    <property type="entry name" value="P-loop containing nucleotide triphosphate hydrolases"/>
    <property type="match status" value="1"/>
</dbReference>
<name>A0A4R4E809_9BACL</name>
<evidence type="ECO:0000256" key="1">
    <source>
        <dbReference type="ARBA" id="ARBA00004429"/>
    </source>
</evidence>
<comment type="subcellular location">
    <subcellularLocation>
        <location evidence="1">Cell inner membrane</location>
        <topology evidence="1">Multi-pass membrane protein</topology>
    </subcellularLocation>
</comment>
<feature type="domain" description="ABC transporter" evidence="11">
    <location>
        <begin position="2"/>
        <end position="240"/>
    </location>
</feature>
<feature type="transmembrane region" description="Helical" evidence="10">
    <location>
        <begin position="716"/>
        <end position="738"/>
    </location>
</feature>
<keyword evidence="13" id="KW-1185">Reference proteome</keyword>
<dbReference type="CDD" id="cd03255">
    <property type="entry name" value="ABC_MJ0796_LolCDE_FtsE"/>
    <property type="match status" value="1"/>
</dbReference>
<evidence type="ECO:0000256" key="5">
    <source>
        <dbReference type="ARBA" id="ARBA00022741"/>
    </source>
</evidence>
<evidence type="ECO:0000256" key="10">
    <source>
        <dbReference type="SAM" id="Phobius"/>
    </source>
</evidence>
<dbReference type="RefSeq" id="WP_132419658.1">
    <property type="nucleotide sequence ID" value="NZ_SKFG01000023.1"/>
</dbReference>
<dbReference type="GO" id="GO:0005524">
    <property type="term" value="F:ATP binding"/>
    <property type="evidence" value="ECO:0007669"/>
    <property type="project" value="UniProtKB-KW"/>
</dbReference>
<evidence type="ECO:0000256" key="6">
    <source>
        <dbReference type="ARBA" id="ARBA00022840"/>
    </source>
</evidence>
<dbReference type="Pfam" id="PF02687">
    <property type="entry name" value="FtsX"/>
    <property type="match status" value="1"/>
</dbReference>
<evidence type="ECO:0000256" key="9">
    <source>
        <dbReference type="ARBA" id="ARBA00038388"/>
    </source>
</evidence>
<organism evidence="12 13">
    <name type="scientific">Paenibacillus albiflavus</name>
    <dbReference type="NCBI Taxonomy" id="2545760"/>
    <lineage>
        <taxon>Bacteria</taxon>
        <taxon>Bacillati</taxon>
        <taxon>Bacillota</taxon>
        <taxon>Bacilli</taxon>
        <taxon>Bacillales</taxon>
        <taxon>Paenibacillaceae</taxon>
        <taxon>Paenibacillus</taxon>
    </lineage>
</organism>
<keyword evidence="4 10" id="KW-0812">Transmembrane</keyword>
<evidence type="ECO:0000313" key="13">
    <source>
        <dbReference type="Proteomes" id="UP000295418"/>
    </source>
</evidence>
<dbReference type="PROSITE" id="PS00211">
    <property type="entry name" value="ABC_TRANSPORTER_1"/>
    <property type="match status" value="1"/>
</dbReference>
<dbReference type="GO" id="GO:0005886">
    <property type="term" value="C:plasma membrane"/>
    <property type="evidence" value="ECO:0007669"/>
    <property type="project" value="UniProtKB-SubCell"/>
</dbReference>
<proteinExistence type="inferred from homology"/>
<dbReference type="PROSITE" id="PS50893">
    <property type="entry name" value="ABC_TRANSPORTER_2"/>
    <property type="match status" value="1"/>
</dbReference>
<comment type="caution">
    <text evidence="12">The sequence shown here is derived from an EMBL/GenBank/DDBJ whole genome shotgun (WGS) entry which is preliminary data.</text>
</comment>
<keyword evidence="7 10" id="KW-1133">Transmembrane helix</keyword>
<evidence type="ECO:0000256" key="7">
    <source>
        <dbReference type="ARBA" id="ARBA00022989"/>
    </source>
</evidence>
<dbReference type="InterPro" id="IPR003439">
    <property type="entry name" value="ABC_transporter-like_ATP-bd"/>
</dbReference>
<dbReference type="InterPro" id="IPR017911">
    <property type="entry name" value="MacB-like_ATP-bd"/>
</dbReference>
<reference evidence="12 13" key="1">
    <citation type="submission" date="2019-03" db="EMBL/GenBank/DDBJ databases">
        <authorList>
            <person name="Kim M.K.M."/>
        </authorList>
    </citation>
    <scope>NUCLEOTIDE SEQUENCE [LARGE SCALE GENOMIC DNA]</scope>
    <source>
        <strain evidence="12 13">18JY21-1</strain>
    </source>
</reference>